<dbReference type="GO" id="GO:0050660">
    <property type="term" value="F:flavin adenine dinucleotide binding"/>
    <property type="evidence" value="ECO:0007669"/>
    <property type="project" value="UniProtKB-UniRule"/>
</dbReference>
<feature type="non-terminal residue" evidence="2">
    <location>
        <position position="165"/>
    </location>
</feature>
<dbReference type="NCBIfam" id="TIGR02170">
    <property type="entry name" value="thyX"/>
    <property type="match status" value="1"/>
</dbReference>
<protein>
    <recommendedName>
        <fullName evidence="1">FAD-dependent thymidylate synthase</fullName>
        <ecNumber evidence="1">2.1.1.148</ecNumber>
    </recommendedName>
</protein>
<dbReference type="Pfam" id="PF02511">
    <property type="entry name" value="Thy1"/>
    <property type="match status" value="1"/>
</dbReference>
<dbReference type="EMBL" id="LHYB01000009">
    <property type="protein sequence ID" value="KXB04857.1"/>
    <property type="molecule type" value="Genomic_DNA"/>
</dbReference>
<dbReference type="SUPFAM" id="SSF69796">
    <property type="entry name" value="Thymidylate synthase-complementing protein Thy1"/>
    <property type="match status" value="1"/>
</dbReference>
<keyword evidence="3" id="KW-1185">Reference proteome</keyword>
<dbReference type="PANTHER" id="PTHR34934:SF1">
    <property type="entry name" value="FLAVIN-DEPENDENT THYMIDYLATE SYNTHASE"/>
    <property type="match status" value="1"/>
</dbReference>
<name>A0A133VEL5_9EURY</name>
<organism evidence="2 3">
    <name type="scientific">candidate division MSBL1 archaeon SCGC-AAA261O19</name>
    <dbReference type="NCBI Taxonomy" id="1698277"/>
    <lineage>
        <taxon>Archaea</taxon>
        <taxon>Methanobacteriati</taxon>
        <taxon>Methanobacteriota</taxon>
        <taxon>candidate division MSBL1</taxon>
    </lineage>
</organism>
<dbReference type="GO" id="GO:0004799">
    <property type="term" value="F:thymidylate synthase activity"/>
    <property type="evidence" value="ECO:0007669"/>
    <property type="project" value="TreeGrafter"/>
</dbReference>
<dbReference type="GO" id="GO:0070402">
    <property type="term" value="F:NADPH binding"/>
    <property type="evidence" value="ECO:0007669"/>
    <property type="project" value="TreeGrafter"/>
</dbReference>
<dbReference type="InterPro" id="IPR036098">
    <property type="entry name" value="Thymidylate_synthase_ThyX_sf"/>
</dbReference>
<dbReference type="PROSITE" id="PS51331">
    <property type="entry name" value="THYX"/>
    <property type="match status" value="1"/>
</dbReference>
<gene>
    <name evidence="2" type="ORF">AKJ48_01160</name>
</gene>
<dbReference type="GO" id="GO:0006231">
    <property type="term" value="P:dTMP biosynthetic process"/>
    <property type="evidence" value="ECO:0007669"/>
    <property type="project" value="UniProtKB-UniRule"/>
</dbReference>
<reference evidence="2 3" key="1">
    <citation type="journal article" date="2016" name="Sci. Rep.">
        <title>Metabolic traits of an uncultured archaeal lineage -MSBL1- from brine pools of the Red Sea.</title>
        <authorList>
            <person name="Mwirichia R."/>
            <person name="Alam I."/>
            <person name="Rashid M."/>
            <person name="Vinu M."/>
            <person name="Ba-Alawi W."/>
            <person name="Anthony Kamau A."/>
            <person name="Kamanda Ngugi D."/>
            <person name="Goker M."/>
            <person name="Klenk H.P."/>
            <person name="Bajic V."/>
            <person name="Stingl U."/>
        </authorList>
    </citation>
    <scope>NUCLEOTIDE SEQUENCE [LARGE SCALE GENOMIC DNA]</scope>
    <source>
        <strain evidence="2">SCGC-AAA261O19</strain>
    </source>
</reference>
<sequence length="165" mass="19048">MKVKLLSRTLDPEHLIGIAARSCWTQEGASKLNPNPKKLEKLAKREVERGHESILEHAKFTFSIEGISRACSHQLVRHRIASYSQQSQRAVKIEEPDYVTPPQIQANSKLEEKYEQIMNQAWKNYRELLDSKIPREDARFVLPNAAKTNIVMTMNARSLLHFLEL</sequence>
<evidence type="ECO:0000313" key="3">
    <source>
        <dbReference type="Proteomes" id="UP000070076"/>
    </source>
</evidence>
<comment type="caution">
    <text evidence="2">The sequence shown here is derived from an EMBL/GenBank/DDBJ whole genome shotgun (WGS) entry which is preliminary data.</text>
</comment>
<accession>A0A133VEL5</accession>
<dbReference type="CDD" id="cd20175">
    <property type="entry name" value="ThyX"/>
    <property type="match status" value="1"/>
</dbReference>
<dbReference type="AlphaFoldDB" id="A0A133VEL5"/>
<evidence type="ECO:0000313" key="2">
    <source>
        <dbReference type="EMBL" id="KXB04857.1"/>
    </source>
</evidence>
<dbReference type="GO" id="GO:0050797">
    <property type="term" value="F:thymidylate synthase (FAD) activity"/>
    <property type="evidence" value="ECO:0007669"/>
    <property type="project" value="UniProtKB-UniRule"/>
</dbReference>
<dbReference type="Gene3D" id="3.30.1360.170">
    <property type="match status" value="1"/>
</dbReference>
<dbReference type="Proteomes" id="UP000070076">
    <property type="component" value="Unassembled WGS sequence"/>
</dbReference>
<dbReference type="InterPro" id="IPR003669">
    <property type="entry name" value="Thymidylate_synthase_ThyX"/>
</dbReference>
<evidence type="ECO:0000256" key="1">
    <source>
        <dbReference type="NCBIfam" id="TIGR02170"/>
    </source>
</evidence>
<proteinExistence type="predicted"/>
<dbReference type="EC" id="2.1.1.148" evidence="1"/>
<dbReference type="PANTHER" id="PTHR34934">
    <property type="entry name" value="FLAVIN-DEPENDENT THYMIDYLATE SYNTHASE"/>
    <property type="match status" value="1"/>
</dbReference>